<protein>
    <submittedName>
        <fullName evidence="2">Uncharacterized protein</fullName>
    </submittedName>
</protein>
<gene>
    <name evidence="2" type="ORF">WA026_002049</name>
</gene>
<evidence type="ECO:0000313" key="3">
    <source>
        <dbReference type="Proteomes" id="UP001431783"/>
    </source>
</evidence>
<evidence type="ECO:0000256" key="1">
    <source>
        <dbReference type="SAM" id="MobiDB-lite"/>
    </source>
</evidence>
<name>A0AAW1USU1_9CUCU</name>
<proteinExistence type="predicted"/>
<dbReference type="AlphaFoldDB" id="A0AAW1USU1"/>
<keyword evidence="3" id="KW-1185">Reference proteome</keyword>
<accession>A0AAW1USU1</accession>
<reference evidence="2 3" key="1">
    <citation type="submission" date="2023-03" db="EMBL/GenBank/DDBJ databases">
        <title>Genome insight into feeding habits of ladybird beetles.</title>
        <authorList>
            <person name="Li H.-S."/>
            <person name="Huang Y.-H."/>
            <person name="Pang H."/>
        </authorList>
    </citation>
    <scope>NUCLEOTIDE SEQUENCE [LARGE SCALE GENOMIC DNA]</scope>
    <source>
        <strain evidence="2">SYSU_2023b</strain>
        <tissue evidence="2">Whole body</tissue>
    </source>
</reference>
<sequence>MTGDEERTESIIDGIELYDVVLDESGRKFLTNFVLKSRLTENAKIRLRETYDSNELLIADLRKNFTQKQSIPTISSLLNNATQSGTSIESFGKKIEDLMVNLTISEADGNMEVAKTLRHVNERIAIHTFASGLENIDLRTIVKARNYQSLSEVIQGAKDEELPTSKIYNIKGRNHQDNYNNRRPWKNTQTKYLENNPHVPRGFQNAYSRNKSHVNFGTRKPPFRNYRNKKPTHNTFNCSEQEEKSNMEEPQTFFRGLQEYYVPY</sequence>
<dbReference type="EMBL" id="JARQZJ010000091">
    <property type="protein sequence ID" value="KAK9883851.1"/>
    <property type="molecule type" value="Genomic_DNA"/>
</dbReference>
<feature type="region of interest" description="Disordered" evidence="1">
    <location>
        <begin position="212"/>
        <end position="250"/>
    </location>
</feature>
<dbReference type="Proteomes" id="UP001431783">
    <property type="component" value="Unassembled WGS sequence"/>
</dbReference>
<organism evidence="2 3">
    <name type="scientific">Henosepilachna vigintioctopunctata</name>
    <dbReference type="NCBI Taxonomy" id="420089"/>
    <lineage>
        <taxon>Eukaryota</taxon>
        <taxon>Metazoa</taxon>
        <taxon>Ecdysozoa</taxon>
        <taxon>Arthropoda</taxon>
        <taxon>Hexapoda</taxon>
        <taxon>Insecta</taxon>
        <taxon>Pterygota</taxon>
        <taxon>Neoptera</taxon>
        <taxon>Endopterygota</taxon>
        <taxon>Coleoptera</taxon>
        <taxon>Polyphaga</taxon>
        <taxon>Cucujiformia</taxon>
        <taxon>Coccinelloidea</taxon>
        <taxon>Coccinellidae</taxon>
        <taxon>Epilachninae</taxon>
        <taxon>Epilachnini</taxon>
        <taxon>Henosepilachna</taxon>
    </lineage>
</organism>
<evidence type="ECO:0000313" key="2">
    <source>
        <dbReference type="EMBL" id="KAK9883851.1"/>
    </source>
</evidence>
<comment type="caution">
    <text evidence="2">The sequence shown here is derived from an EMBL/GenBank/DDBJ whole genome shotgun (WGS) entry which is preliminary data.</text>
</comment>